<evidence type="ECO:0000259" key="1">
    <source>
        <dbReference type="Pfam" id="PF12684"/>
    </source>
</evidence>
<evidence type="ECO:0000313" key="3">
    <source>
        <dbReference type="Proteomes" id="UP000654257"/>
    </source>
</evidence>
<accession>A0A917D2J8</accession>
<proteinExistence type="predicted"/>
<sequence>MTAATQILDTAPTEPGAYQGISDTVYHADRGSLSSTGARQLLHPSCPAIFRWEQDNPPTSTATFDFGHAAHMMVLGAGAPIIEVQAPDWRTKAAKEKREATHLAGMIPLLTHEVHQVHAMAAAIRQHPIASALLSTGGTPEESLYHRDPATGVMLRARPDWQIKIGNRYLIVDYKTSASAQPQAFGQKAFDYGYHSQDAWYVDAVTALGIDDNPAFVFIVQEKTAPYLVSVVELDPEAVALGRRQNRRAINTYAECLATDTWPAWDQTIYPISLPKWAYNQEESE</sequence>
<feature type="domain" description="Putative exodeoxyribonuclease 8 PDDEXK-like" evidence="1">
    <location>
        <begin position="59"/>
        <end position="264"/>
    </location>
</feature>
<comment type="caution">
    <text evidence="2">The sequence shown here is derived from an EMBL/GenBank/DDBJ whole genome shotgun (WGS) entry which is preliminary data.</text>
</comment>
<dbReference type="Pfam" id="PF12684">
    <property type="entry name" value="DUF3799"/>
    <property type="match status" value="1"/>
</dbReference>
<dbReference type="AlphaFoldDB" id="A0A917D2J8"/>
<keyword evidence="3" id="KW-1185">Reference proteome</keyword>
<dbReference type="Proteomes" id="UP000654257">
    <property type="component" value="Unassembled WGS sequence"/>
</dbReference>
<reference evidence="2" key="1">
    <citation type="journal article" date="2014" name="Int. J. Syst. Evol. Microbiol.">
        <title>Complete genome sequence of Corynebacterium casei LMG S-19264T (=DSM 44701T), isolated from a smear-ripened cheese.</title>
        <authorList>
            <consortium name="US DOE Joint Genome Institute (JGI-PGF)"/>
            <person name="Walter F."/>
            <person name="Albersmeier A."/>
            <person name="Kalinowski J."/>
            <person name="Ruckert C."/>
        </authorList>
    </citation>
    <scope>NUCLEOTIDE SEQUENCE</scope>
    <source>
        <strain evidence="2">CCM 7905</strain>
    </source>
</reference>
<dbReference type="Gene3D" id="3.90.320.10">
    <property type="match status" value="1"/>
</dbReference>
<organism evidence="2 3">
    <name type="scientific">Rhodococcoides trifolii</name>
    <dbReference type="NCBI Taxonomy" id="908250"/>
    <lineage>
        <taxon>Bacteria</taxon>
        <taxon>Bacillati</taxon>
        <taxon>Actinomycetota</taxon>
        <taxon>Actinomycetes</taxon>
        <taxon>Mycobacteriales</taxon>
        <taxon>Nocardiaceae</taxon>
        <taxon>Rhodococcoides</taxon>
    </lineage>
</organism>
<dbReference type="InterPro" id="IPR024432">
    <property type="entry name" value="Put_RecE_PDDEXK-like_dom"/>
</dbReference>
<evidence type="ECO:0000313" key="2">
    <source>
        <dbReference type="EMBL" id="GGG04411.1"/>
    </source>
</evidence>
<name>A0A917D2J8_9NOCA</name>
<reference evidence="2" key="2">
    <citation type="submission" date="2020-09" db="EMBL/GenBank/DDBJ databases">
        <authorList>
            <person name="Sun Q."/>
            <person name="Sedlacek I."/>
        </authorList>
    </citation>
    <scope>NUCLEOTIDE SEQUENCE</scope>
    <source>
        <strain evidence="2">CCM 7905</strain>
    </source>
</reference>
<gene>
    <name evidence="2" type="ORF">GCM10007304_18140</name>
</gene>
<dbReference type="InterPro" id="IPR011604">
    <property type="entry name" value="PDDEXK-like_dom_sf"/>
</dbReference>
<dbReference type="EMBL" id="BMCU01000002">
    <property type="protein sequence ID" value="GGG04411.1"/>
    <property type="molecule type" value="Genomic_DNA"/>
</dbReference>
<dbReference type="RefSeq" id="WP_188544480.1">
    <property type="nucleotide sequence ID" value="NZ_BMCU01000002.1"/>
</dbReference>
<protein>
    <recommendedName>
        <fullName evidence="1">Putative exodeoxyribonuclease 8 PDDEXK-like domain-containing protein</fullName>
    </recommendedName>
</protein>